<feature type="transmembrane region" description="Helical" evidence="9">
    <location>
        <begin position="405"/>
        <end position="420"/>
    </location>
</feature>
<protein>
    <submittedName>
        <fullName evidence="10">Arabinofuranan 3-O-arabinosyltransferase</fullName>
    </submittedName>
</protein>
<keyword evidence="6 9" id="KW-0472">Membrane</keyword>
<evidence type="ECO:0000256" key="8">
    <source>
        <dbReference type="SAM" id="MobiDB-lite"/>
    </source>
</evidence>
<feature type="region of interest" description="Disordered" evidence="8">
    <location>
        <begin position="1"/>
        <end position="58"/>
    </location>
</feature>
<keyword evidence="2" id="KW-1003">Cell membrane</keyword>
<comment type="similarity">
    <text evidence="7">Belongs to the glycosyltransferase 87 family.</text>
</comment>
<name>A0A1I2TV79_9CORY</name>
<evidence type="ECO:0000256" key="7">
    <source>
        <dbReference type="ARBA" id="ARBA00024033"/>
    </source>
</evidence>
<sequence>MTNRHEPPLDPGAPRAADAAMPTSAATPATAPIDTAVPAPQGVGQQAATAPQSAPAARPSLEQRLARIWVSPPLASAPGLGEPVGPGATGRPGIISRTPPHPNSRWLSPALWCVAILFIIHRVLIRAMNGATTDDFTTVHSALRRFLDGVPVYNEVYHWVDPHYLYTPGATLLLSPLGMLPHPGPARMIFVAINALCIVIALGVLTRLSGRSLRDWVWPASVAVAFITEAVCNTLIFSNINGVLLLVLALFLACLLHSYNHHWPRWVGGLLLGLGILIKPIFAPLLFLPFVLGHWQTILSALAVPVVLNAVAWPLVPGASDYVTKVMPYLAEVRDYANSSLAGNATYFGMPSFWQQIIYLTLALCAIIAVLALARLRINEPFLWASCTAGVLFAGVFVLSSLGQMYYSIFLFPMMFTVLLPRSPFHVFLGWVAAFFYLTPMLWKSVRAPMLGRWIGYLQATFGWSLIIVVIAGSALAWCWQDQRRAKAQSR</sequence>
<feature type="transmembrane region" description="Helical" evidence="9">
    <location>
        <begin position="243"/>
        <end position="260"/>
    </location>
</feature>
<feature type="transmembrane region" description="Helical" evidence="9">
    <location>
        <begin position="427"/>
        <end position="443"/>
    </location>
</feature>
<dbReference type="GO" id="GO:0005886">
    <property type="term" value="C:plasma membrane"/>
    <property type="evidence" value="ECO:0007669"/>
    <property type="project" value="UniProtKB-SubCell"/>
</dbReference>
<dbReference type="AlphaFoldDB" id="A0A1I2TV79"/>
<evidence type="ECO:0000256" key="5">
    <source>
        <dbReference type="ARBA" id="ARBA00022989"/>
    </source>
</evidence>
<dbReference type="STRING" id="185761.SAMN05660282_01629"/>
<evidence type="ECO:0000256" key="2">
    <source>
        <dbReference type="ARBA" id="ARBA00022475"/>
    </source>
</evidence>
<feature type="transmembrane region" description="Helical" evidence="9">
    <location>
        <begin position="455"/>
        <end position="480"/>
    </location>
</feature>
<evidence type="ECO:0000313" key="10">
    <source>
        <dbReference type="EMBL" id="SFG68794.1"/>
    </source>
</evidence>
<feature type="transmembrane region" description="Helical" evidence="9">
    <location>
        <begin position="106"/>
        <end position="125"/>
    </location>
</feature>
<keyword evidence="4 9" id="KW-0812">Transmembrane</keyword>
<dbReference type="Pfam" id="PF09594">
    <property type="entry name" value="GT87"/>
    <property type="match status" value="1"/>
</dbReference>
<gene>
    <name evidence="10" type="ORF">SAMN05660282_01629</name>
</gene>
<evidence type="ECO:0000256" key="9">
    <source>
        <dbReference type="SAM" id="Phobius"/>
    </source>
</evidence>
<dbReference type="OrthoDB" id="5175994at2"/>
<organism evidence="10 11">
    <name type="scientific">Corynebacterium spheniscorum</name>
    <dbReference type="NCBI Taxonomy" id="185761"/>
    <lineage>
        <taxon>Bacteria</taxon>
        <taxon>Bacillati</taxon>
        <taxon>Actinomycetota</taxon>
        <taxon>Actinomycetes</taxon>
        <taxon>Mycobacteriales</taxon>
        <taxon>Corynebacteriaceae</taxon>
        <taxon>Corynebacterium</taxon>
    </lineage>
</organism>
<evidence type="ECO:0000256" key="1">
    <source>
        <dbReference type="ARBA" id="ARBA00004651"/>
    </source>
</evidence>
<dbReference type="RefSeq" id="WP_092286254.1">
    <property type="nucleotide sequence ID" value="NZ_FOPJ01000010.1"/>
</dbReference>
<feature type="transmembrane region" description="Helical" evidence="9">
    <location>
        <begin position="381"/>
        <end position="399"/>
    </location>
</feature>
<keyword evidence="11" id="KW-1185">Reference proteome</keyword>
<feature type="transmembrane region" description="Helical" evidence="9">
    <location>
        <begin position="266"/>
        <end position="291"/>
    </location>
</feature>
<feature type="compositionally biased region" description="Low complexity" evidence="8">
    <location>
        <begin position="12"/>
        <end position="58"/>
    </location>
</feature>
<evidence type="ECO:0000256" key="6">
    <source>
        <dbReference type="ARBA" id="ARBA00023136"/>
    </source>
</evidence>
<proteinExistence type="inferred from homology"/>
<comment type="subcellular location">
    <subcellularLocation>
        <location evidence="1">Cell membrane</location>
        <topology evidence="1">Multi-pass membrane protein</topology>
    </subcellularLocation>
</comment>
<dbReference type="Proteomes" id="UP000199065">
    <property type="component" value="Unassembled WGS sequence"/>
</dbReference>
<evidence type="ECO:0000313" key="11">
    <source>
        <dbReference type="Proteomes" id="UP000199065"/>
    </source>
</evidence>
<reference evidence="10 11" key="1">
    <citation type="submission" date="2016-10" db="EMBL/GenBank/DDBJ databases">
        <authorList>
            <person name="de Groot N.N."/>
        </authorList>
    </citation>
    <scope>NUCLEOTIDE SEQUENCE [LARGE SCALE GENOMIC DNA]</scope>
    <source>
        <strain>J11</strain>
        <strain evidence="11">PG 39</strain>
    </source>
</reference>
<keyword evidence="3 10" id="KW-0808">Transferase</keyword>
<feature type="transmembrane region" description="Helical" evidence="9">
    <location>
        <begin position="298"/>
        <end position="316"/>
    </location>
</feature>
<evidence type="ECO:0000256" key="4">
    <source>
        <dbReference type="ARBA" id="ARBA00022692"/>
    </source>
</evidence>
<evidence type="ECO:0000256" key="3">
    <source>
        <dbReference type="ARBA" id="ARBA00022679"/>
    </source>
</evidence>
<dbReference type="InterPro" id="IPR018584">
    <property type="entry name" value="GT87"/>
</dbReference>
<feature type="transmembrane region" description="Helical" evidence="9">
    <location>
        <begin position="353"/>
        <end position="374"/>
    </location>
</feature>
<dbReference type="EMBL" id="FOPJ01000010">
    <property type="protein sequence ID" value="SFG68794.1"/>
    <property type="molecule type" value="Genomic_DNA"/>
</dbReference>
<keyword evidence="5 9" id="KW-1133">Transmembrane helix</keyword>
<feature type="transmembrane region" description="Helical" evidence="9">
    <location>
        <begin position="189"/>
        <end position="210"/>
    </location>
</feature>
<dbReference type="GO" id="GO:0016758">
    <property type="term" value="F:hexosyltransferase activity"/>
    <property type="evidence" value="ECO:0007669"/>
    <property type="project" value="InterPro"/>
</dbReference>
<accession>A0A1I2TV79</accession>